<feature type="signal peptide" evidence="2">
    <location>
        <begin position="1"/>
        <end position="22"/>
    </location>
</feature>
<evidence type="ECO:0000259" key="3">
    <source>
        <dbReference type="Pfam" id="PF14547"/>
    </source>
</evidence>
<keyword evidence="5" id="KW-1185">Reference proteome</keyword>
<dbReference type="InterPro" id="IPR036312">
    <property type="entry name" value="Bifun_inhib/LTP/seed_sf"/>
</dbReference>
<gene>
    <name evidence="4" type="ORF">CKAN_01642800</name>
</gene>
<evidence type="ECO:0000256" key="2">
    <source>
        <dbReference type="SAM" id="SignalP"/>
    </source>
</evidence>
<evidence type="ECO:0000313" key="4">
    <source>
        <dbReference type="EMBL" id="RWR87485.1"/>
    </source>
</evidence>
<keyword evidence="2" id="KW-0732">Signal</keyword>
<evidence type="ECO:0000313" key="5">
    <source>
        <dbReference type="Proteomes" id="UP000283530"/>
    </source>
</evidence>
<dbReference type="AlphaFoldDB" id="A0A443P9N1"/>
<dbReference type="OrthoDB" id="1935738at2759"/>
<evidence type="ECO:0000256" key="1">
    <source>
        <dbReference type="SAM" id="MobiDB-lite"/>
    </source>
</evidence>
<organism evidence="4 5">
    <name type="scientific">Cinnamomum micranthum f. kanehirae</name>
    <dbReference type="NCBI Taxonomy" id="337451"/>
    <lineage>
        <taxon>Eukaryota</taxon>
        <taxon>Viridiplantae</taxon>
        <taxon>Streptophyta</taxon>
        <taxon>Embryophyta</taxon>
        <taxon>Tracheophyta</taxon>
        <taxon>Spermatophyta</taxon>
        <taxon>Magnoliopsida</taxon>
        <taxon>Magnoliidae</taxon>
        <taxon>Laurales</taxon>
        <taxon>Lauraceae</taxon>
        <taxon>Cinnamomum</taxon>
    </lineage>
</organism>
<comment type="caution">
    <text evidence="4">The sequence shown here is derived from an EMBL/GenBank/DDBJ whole genome shotgun (WGS) entry which is preliminary data.</text>
</comment>
<dbReference type="CDD" id="cd01958">
    <property type="entry name" value="HPS_like"/>
    <property type="match status" value="1"/>
</dbReference>
<feature type="domain" description="Hydrophobic seed protein" evidence="3">
    <location>
        <begin position="80"/>
        <end position="159"/>
    </location>
</feature>
<feature type="compositionally biased region" description="Pro residues" evidence="1">
    <location>
        <begin position="34"/>
        <end position="74"/>
    </location>
</feature>
<feature type="region of interest" description="Disordered" evidence="1">
    <location>
        <begin position="157"/>
        <end position="176"/>
    </location>
</feature>
<protein>
    <submittedName>
        <fullName evidence="4">Repetitive proline-rich cell wall protein 1</fullName>
    </submittedName>
</protein>
<dbReference type="InterPro" id="IPR051636">
    <property type="entry name" value="Plant_LTP/defense-related"/>
</dbReference>
<dbReference type="InterPro" id="IPR027923">
    <property type="entry name" value="Hydrophob_seed_dom"/>
</dbReference>
<dbReference type="Pfam" id="PF14547">
    <property type="entry name" value="Hydrophob_seed"/>
    <property type="match status" value="1"/>
</dbReference>
<dbReference type="Proteomes" id="UP000283530">
    <property type="component" value="Unassembled WGS sequence"/>
</dbReference>
<reference evidence="4 5" key="1">
    <citation type="journal article" date="2019" name="Nat. Plants">
        <title>Stout camphor tree genome fills gaps in understanding of flowering plant genome evolution.</title>
        <authorList>
            <person name="Chaw S.M."/>
            <person name="Liu Y.C."/>
            <person name="Wu Y.W."/>
            <person name="Wang H.Y."/>
            <person name="Lin C.I."/>
            <person name="Wu C.S."/>
            <person name="Ke H.M."/>
            <person name="Chang L.Y."/>
            <person name="Hsu C.Y."/>
            <person name="Yang H.T."/>
            <person name="Sudianto E."/>
            <person name="Hsu M.H."/>
            <person name="Wu K.P."/>
            <person name="Wang L.N."/>
            <person name="Leebens-Mack J.H."/>
            <person name="Tsai I.J."/>
        </authorList>
    </citation>
    <scope>NUCLEOTIDE SEQUENCE [LARGE SCALE GENOMIC DNA]</scope>
    <source>
        <strain evidence="5">cv. Chaw 1501</strain>
        <tissue evidence="4">Young leaves</tissue>
    </source>
</reference>
<dbReference type="PANTHER" id="PTHR31731">
    <property type="match status" value="1"/>
</dbReference>
<name>A0A443P9N1_9MAGN</name>
<dbReference type="PRINTS" id="PR01217">
    <property type="entry name" value="PRICHEXTENSN"/>
</dbReference>
<accession>A0A443P9N1</accession>
<proteinExistence type="predicted"/>
<sequence>MGWRLFNAASLLPLMVFMSATALPPTHAHGYCPHPKPPTTVPSHPPHIKPPPSTKPPVIYPPPSPPRHPAPYPPAPSPPTCPINALKLGLCLDVLGGLVHVGVGDPVVHVCCPVIQGLLEVEAAVCLCTAIRLKLLNLNIFFTLALEVFATCGKKPPPDGGSPEQFLPLPSGMCGT</sequence>
<feature type="chain" id="PRO_5019207751" evidence="2">
    <location>
        <begin position="23"/>
        <end position="176"/>
    </location>
</feature>
<dbReference type="Gene3D" id="1.10.110.10">
    <property type="entry name" value="Plant lipid-transfer and hydrophobic proteins"/>
    <property type="match status" value="1"/>
</dbReference>
<feature type="region of interest" description="Disordered" evidence="1">
    <location>
        <begin position="31"/>
        <end position="74"/>
    </location>
</feature>
<dbReference type="SUPFAM" id="SSF47699">
    <property type="entry name" value="Bifunctional inhibitor/lipid-transfer protein/seed storage 2S albumin"/>
    <property type="match status" value="1"/>
</dbReference>
<dbReference type="EMBL" id="QPKB01000006">
    <property type="protein sequence ID" value="RWR87485.1"/>
    <property type="molecule type" value="Genomic_DNA"/>
</dbReference>